<evidence type="ECO:0000256" key="1">
    <source>
        <dbReference type="SAM" id="MobiDB-lite"/>
    </source>
</evidence>
<gene>
    <name evidence="2" type="ORF">AVDCRST_MAG02-733</name>
</gene>
<proteinExistence type="predicted"/>
<evidence type="ECO:0000313" key="2">
    <source>
        <dbReference type="EMBL" id="CAA9449177.1"/>
    </source>
</evidence>
<dbReference type="EMBL" id="CADCVH010000022">
    <property type="protein sequence ID" value="CAA9449177.1"/>
    <property type="molecule type" value="Genomic_DNA"/>
</dbReference>
<feature type="compositionally biased region" description="Basic residues" evidence="1">
    <location>
        <begin position="91"/>
        <end position="101"/>
    </location>
</feature>
<feature type="compositionally biased region" description="Low complexity" evidence="1">
    <location>
        <begin position="63"/>
        <end position="79"/>
    </location>
</feature>
<feature type="non-terminal residue" evidence="2">
    <location>
        <position position="213"/>
    </location>
</feature>
<feature type="compositionally biased region" description="Basic residues" evidence="1">
    <location>
        <begin position="114"/>
        <end position="136"/>
    </location>
</feature>
<organism evidence="2">
    <name type="scientific">uncultured Rubrobacteraceae bacterium</name>
    <dbReference type="NCBI Taxonomy" id="349277"/>
    <lineage>
        <taxon>Bacteria</taxon>
        <taxon>Bacillati</taxon>
        <taxon>Actinomycetota</taxon>
        <taxon>Rubrobacteria</taxon>
        <taxon>Rubrobacterales</taxon>
        <taxon>Rubrobacteraceae</taxon>
        <taxon>environmental samples</taxon>
    </lineage>
</organism>
<sequence>GGALHGQGGGRQRRDPRRRVAGERGRLLGSRVPRGGPGGDAARRERRGLRRDARGALRRVDAVPRVPEAGGEAGVAGARPLRHIPPDRGHLHALRPGRPRRGAGVDPVRGRVGPGRRWHRLQGPRHGTLRRRLHGGLRRDGLARRGGAQAPDRSPPPERPRLAAPGRHLLHRRHPLLPPQNTLLARPLARFRPVRQRLPLRRHRPVRAGSRDI</sequence>
<feature type="compositionally biased region" description="Low complexity" evidence="1">
    <location>
        <begin position="102"/>
        <end position="111"/>
    </location>
</feature>
<feature type="compositionally biased region" description="Basic and acidic residues" evidence="1">
    <location>
        <begin position="50"/>
        <end position="62"/>
    </location>
</feature>
<protein>
    <submittedName>
        <fullName evidence="2">FIG01964566: Predicted membrane protein, hemolysin III homolog</fullName>
    </submittedName>
</protein>
<name>A0A6J4QX77_9ACTN</name>
<feature type="compositionally biased region" description="Gly residues" evidence="1">
    <location>
        <begin position="1"/>
        <end position="10"/>
    </location>
</feature>
<feature type="non-terminal residue" evidence="2">
    <location>
        <position position="1"/>
    </location>
</feature>
<reference evidence="2" key="1">
    <citation type="submission" date="2020-02" db="EMBL/GenBank/DDBJ databases">
        <authorList>
            <person name="Meier V. D."/>
        </authorList>
    </citation>
    <scope>NUCLEOTIDE SEQUENCE</scope>
    <source>
        <strain evidence="2">AVDCRST_MAG02</strain>
    </source>
</reference>
<accession>A0A6J4QX77</accession>
<feature type="region of interest" description="Disordered" evidence="1">
    <location>
        <begin position="1"/>
        <end position="163"/>
    </location>
</feature>
<dbReference type="AlphaFoldDB" id="A0A6J4QX77"/>